<organism evidence="2 3">
    <name type="scientific">Symbiochloris irregularis</name>
    <dbReference type="NCBI Taxonomy" id="706552"/>
    <lineage>
        <taxon>Eukaryota</taxon>
        <taxon>Viridiplantae</taxon>
        <taxon>Chlorophyta</taxon>
        <taxon>core chlorophytes</taxon>
        <taxon>Trebouxiophyceae</taxon>
        <taxon>Trebouxiales</taxon>
        <taxon>Trebouxiaceae</taxon>
        <taxon>Symbiochloris</taxon>
    </lineage>
</organism>
<dbReference type="PANTHER" id="PTHR34958:SF1">
    <property type="entry name" value="ARMADILLO-LIKE HELICAL DOMAIN-CONTAINING PROTEIN"/>
    <property type="match status" value="1"/>
</dbReference>
<dbReference type="Proteomes" id="UP001465755">
    <property type="component" value="Unassembled WGS sequence"/>
</dbReference>
<sequence>MPTVAAPRLLRAIAESTQPYGPVDTGQGFHALEEYLQEPGSIDAVFKGIVDRASAEPLSFGVIDKCIALLKRGLPRYQASPDALAQLDAFASRFQVLAGGASPGTLHSLQYLQALIRQQGQGKLPAVASRAVSDSDAAHTRVSSDPVPGPSDRPPSGSSALWAVDECGPSDDVIYHNLLDWQWQEAVHLPSQRRNEAAWREFLPSLGTAYTTATEGPSEQGLAEDWLPSRRVLGEHLALITQAQQAQAAQAGHAAPQDAGRLRAQQQQQHHRPGMLFQHQPYADQDPLPLTQAETAAVVDAVCGTAGMPSPMGDLAAEQWEMERQGAALASHPGPICAAILIKLILDLWLQSPSPLSFPLALVMLHRGLASSHAHVRARSFDILFNVAVHGELLSTSEAANVAEQIEEQAGVSKGEEEEKGGHTRNPSLPDSTKAASEGSGAHTAALFQWLRLLLYEMLALITQRKEKEEQVWLAALGCLLHLCWVHGEPARSLLVGFPLQALPYLLQSASHFQWPCQIRTHLVRMAVNLLYNLPSEGDALDKDSGVSGMREPETPTRSGRLVLTRLEAFGGISKVAAEFRAAASLEERCNWFCILLDYNAVKQGVEAFGKGSLDLKAPARLHQAHMLLASSPVIDCVCTAFNVGQAGFAPRIASAVCASASEGGSEVLQHTLEGVLEQLGALGDMQGLLPPALQPALEHTLACVDEDAGDAGAVDLDSSQGAAGSHQGPADGVWECLCTLLCSEDPWAGRIGTEWLYLLVLTAAQHQLHLVPEGGLQSDIALLPQPPEAVSRAPLGIAGQGRLSRALQLVLSQGSQQADTADRFLQVVTQLLLCIKLQCTLSPSVKGAPEQTPRQNADRAATLILNTLFVALEWLLCAQPHLRQKAYMRAAALLFSFLCCPQWPASLPGQGLQLHHPLAGLAATVPAHVAFIEGAASVPQELLCKVSPVMLVRLLQGLAPAAAPTLTPQGQGHPQSQDLRFALLLLLLGRCFEDDLALAHAGGEGIIVDILKDADGRLRHHAASFLQARVLRQRPEQWRRAVRQLLTQAQQQGDNKLLQSPYLQLAAMLDMQLLAFTP</sequence>
<evidence type="ECO:0000313" key="3">
    <source>
        <dbReference type="Proteomes" id="UP001465755"/>
    </source>
</evidence>
<dbReference type="EMBL" id="JALJOQ010000321">
    <property type="protein sequence ID" value="KAK9785017.1"/>
    <property type="molecule type" value="Genomic_DNA"/>
</dbReference>
<protein>
    <submittedName>
        <fullName evidence="2">Uncharacterized protein</fullName>
    </submittedName>
</protein>
<feature type="region of interest" description="Disordered" evidence="1">
    <location>
        <begin position="248"/>
        <end position="272"/>
    </location>
</feature>
<feature type="compositionally biased region" description="Polar residues" evidence="1">
    <location>
        <begin position="425"/>
        <end position="435"/>
    </location>
</feature>
<name>A0AAW1NLC8_9CHLO</name>
<proteinExistence type="predicted"/>
<reference evidence="2 3" key="1">
    <citation type="journal article" date="2024" name="Nat. Commun.">
        <title>Phylogenomics reveals the evolutionary origins of lichenization in chlorophyte algae.</title>
        <authorList>
            <person name="Puginier C."/>
            <person name="Libourel C."/>
            <person name="Otte J."/>
            <person name="Skaloud P."/>
            <person name="Haon M."/>
            <person name="Grisel S."/>
            <person name="Petersen M."/>
            <person name="Berrin J.G."/>
            <person name="Delaux P.M."/>
            <person name="Dal Grande F."/>
            <person name="Keller J."/>
        </authorList>
    </citation>
    <scope>NUCLEOTIDE SEQUENCE [LARGE SCALE GENOMIC DNA]</scope>
    <source>
        <strain evidence="2 3">SAG 2036</strain>
    </source>
</reference>
<feature type="compositionally biased region" description="Low complexity" evidence="1">
    <location>
        <begin position="248"/>
        <end position="259"/>
    </location>
</feature>
<keyword evidence="3" id="KW-1185">Reference proteome</keyword>
<feature type="region of interest" description="Disordered" evidence="1">
    <location>
        <begin position="409"/>
        <end position="438"/>
    </location>
</feature>
<dbReference type="PANTHER" id="PTHR34958">
    <property type="entry name" value="CONDITIONAL LOSS-OF-GROWTH 1"/>
    <property type="match status" value="1"/>
</dbReference>
<accession>A0AAW1NLC8</accession>
<comment type="caution">
    <text evidence="2">The sequence shown here is derived from an EMBL/GenBank/DDBJ whole genome shotgun (WGS) entry which is preliminary data.</text>
</comment>
<gene>
    <name evidence="2" type="ORF">WJX73_004062</name>
</gene>
<evidence type="ECO:0000256" key="1">
    <source>
        <dbReference type="SAM" id="MobiDB-lite"/>
    </source>
</evidence>
<feature type="compositionally biased region" description="Low complexity" evidence="1">
    <location>
        <begin position="129"/>
        <end position="146"/>
    </location>
</feature>
<dbReference type="AlphaFoldDB" id="A0AAW1NLC8"/>
<evidence type="ECO:0000313" key="2">
    <source>
        <dbReference type="EMBL" id="KAK9785017.1"/>
    </source>
</evidence>
<feature type="region of interest" description="Disordered" evidence="1">
    <location>
        <begin position="129"/>
        <end position="159"/>
    </location>
</feature>